<proteinExistence type="predicted"/>
<reference evidence="1" key="2">
    <citation type="journal article" date="2015" name="Data Brief">
        <title>Shoot transcriptome of the giant reed, Arundo donax.</title>
        <authorList>
            <person name="Barrero R.A."/>
            <person name="Guerrero F.D."/>
            <person name="Moolhuijzen P."/>
            <person name="Goolsby J.A."/>
            <person name="Tidwell J."/>
            <person name="Bellgard S.E."/>
            <person name="Bellgard M.I."/>
        </authorList>
    </citation>
    <scope>NUCLEOTIDE SEQUENCE</scope>
    <source>
        <tissue evidence="1">Shoot tissue taken approximately 20 cm above the soil surface</tissue>
    </source>
</reference>
<accession>A0A0A9FTB0</accession>
<sequence>MLACSVLHNKEKIARDTHKNSWMEPMN</sequence>
<dbReference type="AlphaFoldDB" id="A0A0A9FTB0"/>
<dbReference type="EMBL" id="GBRH01182389">
    <property type="protein sequence ID" value="JAE15507.1"/>
    <property type="molecule type" value="Transcribed_RNA"/>
</dbReference>
<name>A0A0A9FTB0_ARUDO</name>
<evidence type="ECO:0000313" key="1">
    <source>
        <dbReference type="EMBL" id="JAE15507.1"/>
    </source>
</evidence>
<protein>
    <submittedName>
        <fullName evidence="1">Uncharacterized protein</fullName>
    </submittedName>
</protein>
<reference evidence="1" key="1">
    <citation type="submission" date="2014-09" db="EMBL/GenBank/DDBJ databases">
        <authorList>
            <person name="Magalhaes I.L.F."/>
            <person name="Oliveira U."/>
            <person name="Santos F.R."/>
            <person name="Vidigal T.H.D.A."/>
            <person name="Brescovit A.D."/>
            <person name="Santos A.J."/>
        </authorList>
    </citation>
    <scope>NUCLEOTIDE SEQUENCE</scope>
    <source>
        <tissue evidence="1">Shoot tissue taken approximately 20 cm above the soil surface</tissue>
    </source>
</reference>
<organism evidence="1">
    <name type="scientific">Arundo donax</name>
    <name type="common">Giant reed</name>
    <name type="synonym">Donax arundinaceus</name>
    <dbReference type="NCBI Taxonomy" id="35708"/>
    <lineage>
        <taxon>Eukaryota</taxon>
        <taxon>Viridiplantae</taxon>
        <taxon>Streptophyta</taxon>
        <taxon>Embryophyta</taxon>
        <taxon>Tracheophyta</taxon>
        <taxon>Spermatophyta</taxon>
        <taxon>Magnoliopsida</taxon>
        <taxon>Liliopsida</taxon>
        <taxon>Poales</taxon>
        <taxon>Poaceae</taxon>
        <taxon>PACMAD clade</taxon>
        <taxon>Arundinoideae</taxon>
        <taxon>Arundineae</taxon>
        <taxon>Arundo</taxon>
    </lineage>
</organism>